<keyword evidence="2" id="KW-1185">Reference proteome</keyword>
<accession>A0A8H7R3H4</accession>
<dbReference type="Proteomes" id="UP000646827">
    <property type="component" value="Unassembled WGS sequence"/>
</dbReference>
<comment type="caution">
    <text evidence="1">The sequence shown here is derived from an EMBL/GenBank/DDBJ whole genome shotgun (WGS) entry which is preliminary data.</text>
</comment>
<sequence length="111" mass="12800">MVDNAVQHARARDNKGDEEYLKRIQLKVSTWKNETFKNLERLPLSIRPDTNININIHNSVLQNNIQNSTTMYSLVDTLETDETLFGEEEGVQTVEDLYAVEEDDNDDSDIN</sequence>
<proteinExistence type="predicted"/>
<evidence type="ECO:0000313" key="1">
    <source>
        <dbReference type="EMBL" id="KAG2203187.1"/>
    </source>
</evidence>
<gene>
    <name evidence="1" type="ORF">INT45_003018</name>
</gene>
<reference evidence="1 2" key="1">
    <citation type="submission" date="2020-12" db="EMBL/GenBank/DDBJ databases">
        <title>Metabolic potential, ecology and presence of endohyphal bacteria is reflected in genomic diversity of Mucoromycotina.</title>
        <authorList>
            <person name="Muszewska A."/>
            <person name="Okrasinska A."/>
            <person name="Steczkiewicz K."/>
            <person name="Drgas O."/>
            <person name="Orlowska M."/>
            <person name="Perlinska-Lenart U."/>
            <person name="Aleksandrzak-Piekarczyk T."/>
            <person name="Szatraj K."/>
            <person name="Zielenkiewicz U."/>
            <person name="Pilsyk S."/>
            <person name="Malc E."/>
            <person name="Mieczkowski P."/>
            <person name="Kruszewska J.S."/>
            <person name="Biernat P."/>
            <person name="Pawlowska J."/>
        </authorList>
    </citation>
    <scope>NUCLEOTIDE SEQUENCE [LARGE SCALE GENOMIC DNA]</scope>
    <source>
        <strain evidence="1 2">CBS 142.35</strain>
    </source>
</reference>
<evidence type="ECO:0000313" key="2">
    <source>
        <dbReference type="Proteomes" id="UP000646827"/>
    </source>
</evidence>
<organism evidence="1 2">
    <name type="scientific">Circinella minor</name>
    <dbReference type="NCBI Taxonomy" id="1195481"/>
    <lineage>
        <taxon>Eukaryota</taxon>
        <taxon>Fungi</taxon>
        <taxon>Fungi incertae sedis</taxon>
        <taxon>Mucoromycota</taxon>
        <taxon>Mucoromycotina</taxon>
        <taxon>Mucoromycetes</taxon>
        <taxon>Mucorales</taxon>
        <taxon>Lichtheimiaceae</taxon>
        <taxon>Circinella</taxon>
    </lineage>
</organism>
<dbReference type="EMBL" id="JAEPRB010001582">
    <property type="protein sequence ID" value="KAG2203187.1"/>
    <property type="molecule type" value="Genomic_DNA"/>
</dbReference>
<dbReference type="OrthoDB" id="2298356at2759"/>
<dbReference type="AlphaFoldDB" id="A0A8H7R3H4"/>
<name>A0A8H7R3H4_9FUNG</name>
<protein>
    <submittedName>
        <fullName evidence="1">Uncharacterized protein</fullName>
    </submittedName>
</protein>